<reference evidence="3" key="1">
    <citation type="submission" date="2024-06" db="EMBL/GenBank/DDBJ databases">
        <title>Genome assembly of the Polyergus mexicanus.</title>
        <authorList>
            <person name="Cash E."/>
            <person name="Tustsui N.D."/>
            <person name="Ward P."/>
            <person name="Nguyen O."/>
            <person name="Sahasrabudhe R."/>
            <person name="Fairbairn C.W."/>
            <person name="Seligmann W.E."/>
            <person name="Sacco S."/>
            <person name="Beraut E."/>
            <person name="Miller C."/>
            <person name="Toffelmier E."/>
            <person name="Shaffer H.B."/>
        </authorList>
    </citation>
    <scope>NUCLEOTIDE SEQUENCE</scope>
    <source>
        <strain evidence="3">NDT 795.1</strain>
    </source>
</reference>
<keyword evidence="2" id="KW-1277">Toxin-antitoxin system</keyword>
<evidence type="ECO:0000313" key="3">
    <source>
        <dbReference type="EMBL" id="XCA33481.1"/>
    </source>
</evidence>
<protein>
    <submittedName>
        <fullName evidence="3">Type II toxin-antitoxin system mRNA interferase toxin, RelE/StbE family</fullName>
    </submittedName>
</protein>
<dbReference type="PANTHER" id="PTHR35601">
    <property type="entry name" value="TOXIN RELE"/>
    <property type="match status" value="1"/>
</dbReference>
<proteinExistence type="inferred from homology"/>
<dbReference type="InterPro" id="IPR035093">
    <property type="entry name" value="RelE/ParE_toxin_dom_sf"/>
</dbReference>
<evidence type="ECO:0000256" key="2">
    <source>
        <dbReference type="ARBA" id="ARBA00022649"/>
    </source>
</evidence>
<sequence length="94" mass="11014">MKYEVDYPKKILKRDFLPLSPEIRKKIKKLIEDKIAANPFKVGKPLSGKLKGYRSLRTRDCRIVYRINIAEHKIIPASVGYRKNVYDKTPLDLL</sequence>
<gene>
    <name evidence="3" type="ORF">ABS808_01260</name>
</gene>
<dbReference type="InterPro" id="IPR007712">
    <property type="entry name" value="RelE/ParE_toxin"/>
</dbReference>
<comment type="similarity">
    <text evidence="1">Belongs to the RelE toxin family.</text>
</comment>
<name>A0AAU7YJ12_9RICK</name>
<dbReference type="EMBL" id="CP158586">
    <property type="protein sequence ID" value="XCA33481.1"/>
    <property type="molecule type" value="Genomic_DNA"/>
</dbReference>
<organism evidence="3">
    <name type="scientific">Wolbachia endosymbiont of Polyergus mexicanus</name>
    <dbReference type="NCBI Taxonomy" id="3171167"/>
    <lineage>
        <taxon>Bacteria</taxon>
        <taxon>Pseudomonadati</taxon>
        <taxon>Pseudomonadota</taxon>
        <taxon>Alphaproteobacteria</taxon>
        <taxon>Rickettsiales</taxon>
        <taxon>Anaplasmataceae</taxon>
        <taxon>Wolbachieae</taxon>
        <taxon>Wolbachia</taxon>
    </lineage>
</organism>
<dbReference type="Gene3D" id="3.30.2310.20">
    <property type="entry name" value="RelE-like"/>
    <property type="match status" value="1"/>
</dbReference>
<evidence type="ECO:0000256" key="1">
    <source>
        <dbReference type="ARBA" id="ARBA00006226"/>
    </source>
</evidence>
<dbReference type="PANTHER" id="PTHR35601:SF1">
    <property type="entry name" value="TOXIN RELE"/>
    <property type="match status" value="1"/>
</dbReference>
<accession>A0AAU7YJ12</accession>
<dbReference type="AlphaFoldDB" id="A0AAU7YJ12"/>
<dbReference type="NCBIfam" id="TIGR02385">
    <property type="entry name" value="RelE_StbE"/>
    <property type="match status" value="1"/>
</dbReference>
<dbReference type="Pfam" id="PF05016">
    <property type="entry name" value="ParE_toxin"/>
    <property type="match status" value="1"/>
</dbReference>
<dbReference type="SUPFAM" id="SSF143011">
    <property type="entry name" value="RelE-like"/>
    <property type="match status" value="1"/>
</dbReference>